<evidence type="ECO:0000256" key="1">
    <source>
        <dbReference type="ARBA" id="ARBA00004141"/>
    </source>
</evidence>
<dbReference type="EMBL" id="DXEZ01000190">
    <property type="protein sequence ID" value="HIX54722.1"/>
    <property type="molecule type" value="Genomic_DNA"/>
</dbReference>
<dbReference type="GO" id="GO:0016020">
    <property type="term" value="C:membrane"/>
    <property type="evidence" value="ECO:0007669"/>
    <property type="project" value="UniProtKB-SubCell"/>
</dbReference>
<keyword evidence="3 6" id="KW-0812">Transmembrane</keyword>
<evidence type="ECO:0000256" key="6">
    <source>
        <dbReference type="SAM" id="Phobius"/>
    </source>
</evidence>
<feature type="transmembrane region" description="Helical" evidence="6">
    <location>
        <begin position="71"/>
        <end position="93"/>
    </location>
</feature>
<sequence length="204" mass="21926">MKKLFNNLLFKVVLAIFLGILLGGILPESISRVFATLNGLFDQLLKFLIPLIIVGLIVPSIAKLGDTAGKLLLITIALAYGSTIFAGVSSFAISKIVFPSLLAGQNISSVAEGDSGLEAYFTLDIPPLFDVMSALAIAFLLGIGLAKKGGITLFKMAEDFEVIITFLIEKLIIPLLPIFIFGIFLDMTYAGKVMVILNVFLKII</sequence>
<feature type="non-terminal residue" evidence="7">
    <location>
        <position position="204"/>
    </location>
</feature>
<proteinExistence type="predicted"/>
<feature type="transmembrane region" description="Helical" evidence="6">
    <location>
        <begin position="43"/>
        <end position="64"/>
    </location>
</feature>
<name>A0A9D1WAE8_9SPHI</name>
<evidence type="ECO:0000313" key="8">
    <source>
        <dbReference type="Proteomes" id="UP000824156"/>
    </source>
</evidence>
<dbReference type="Proteomes" id="UP000824156">
    <property type="component" value="Unassembled WGS sequence"/>
</dbReference>
<feature type="transmembrane region" description="Helical" evidence="6">
    <location>
        <begin position="125"/>
        <end position="146"/>
    </location>
</feature>
<comment type="subcellular location">
    <subcellularLocation>
        <location evidence="1">Membrane</location>
        <topology evidence="1">Multi-pass membrane protein</topology>
    </subcellularLocation>
</comment>
<dbReference type="Pfam" id="PF00375">
    <property type="entry name" value="SDF"/>
    <property type="match status" value="1"/>
</dbReference>
<feature type="transmembrane region" description="Helical" evidence="6">
    <location>
        <begin position="167"/>
        <end position="185"/>
    </location>
</feature>
<reference evidence="7" key="1">
    <citation type="journal article" date="2021" name="PeerJ">
        <title>Extensive microbial diversity within the chicken gut microbiome revealed by metagenomics and culture.</title>
        <authorList>
            <person name="Gilroy R."/>
            <person name="Ravi A."/>
            <person name="Getino M."/>
            <person name="Pursley I."/>
            <person name="Horton D.L."/>
            <person name="Alikhan N.F."/>
            <person name="Baker D."/>
            <person name="Gharbi K."/>
            <person name="Hall N."/>
            <person name="Watson M."/>
            <person name="Adriaenssens E.M."/>
            <person name="Foster-Nyarko E."/>
            <person name="Jarju S."/>
            <person name="Secka A."/>
            <person name="Antonio M."/>
            <person name="Oren A."/>
            <person name="Chaudhuri R.R."/>
            <person name="La Ragione R."/>
            <person name="Hildebrand F."/>
            <person name="Pallen M.J."/>
        </authorList>
    </citation>
    <scope>NUCLEOTIDE SEQUENCE</scope>
    <source>
        <strain evidence="7">1719</strain>
    </source>
</reference>
<dbReference type="InterPro" id="IPR001991">
    <property type="entry name" value="Na-dicarboxylate_symporter"/>
</dbReference>
<keyword evidence="4 6" id="KW-1133">Transmembrane helix</keyword>
<comment type="caution">
    <text evidence="7">The sequence shown here is derived from an EMBL/GenBank/DDBJ whole genome shotgun (WGS) entry which is preliminary data.</text>
</comment>
<organism evidence="7 8">
    <name type="scientific">Candidatus Sphingobacterium stercoripullorum</name>
    <dbReference type="NCBI Taxonomy" id="2838759"/>
    <lineage>
        <taxon>Bacteria</taxon>
        <taxon>Pseudomonadati</taxon>
        <taxon>Bacteroidota</taxon>
        <taxon>Sphingobacteriia</taxon>
        <taxon>Sphingobacteriales</taxon>
        <taxon>Sphingobacteriaceae</taxon>
        <taxon>Sphingobacterium</taxon>
    </lineage>
</organism>
<evidence type="ECO:0000256" key="2">
    <source>
        <dbReference type="ARBA" id="ARBA00022448"/>
    </source>
</evidence>
<evidence type="ECO:0000256" key="5">
    <source>
        <dbReference type="ARBA" id="ARBA00023136"/>
    </source>
</evidence>
<dbReference type="AlphaFoldDB" id="A0A9D1WAE8"/>
<accession>A0A9D1WAE8</accession>
<dbReference type="Gene3D" id="1.10.3860.10">
    <property type="entry name" value="Sodium:dicarboxylate symporter"/>
    <property type="match status" value="1"/>
</dbReference>
<keyword evidence="2" id="KW-0813">Transport</keyword>
<reference evidence="7" key="2">
    <citation type="submission" date="2021-04" db="EMBL/GenBank/DDBJ databases">
        <authorList>
            <person name="Gilroy R."/>
        </authorList>
    </citation>
    <scope>NUCLEOTIDE SEQUENCE</scope>
    <source>
        <strain evidence="7">1719</strain>
    </source>
</reference>
<evidence type="ECO:0000256" key="3">
    <source>
        <dbReference type="ARBA" id="ARBA00022692"/>
    </source>
</evidence>
<dbReference type="SUPFAM" id="SSF118215">
    <property type="entry name" value="Proton glutamate symport protein"/>
    <property type="match status" value="1"/>
</dbReference>
<evidence type="ECO:0000256" key="4">
    <source>
        <dbReference type="ARBA" id="ARBA00022989"/>
    </source>
</evidence>
<dbReference type="GO" id="GO:0015293">
    <property type="term" value="F:symporter activity"/>
    <property type="evidence" value="ECO:0007669"/>
    <property type="project" value="InterPro"/>
</dbReference>
<protein>
    <submittedName>
        <fullName evidence="7">Dicarboxylate/amino acid:cation symporter</fullName>
    </submittedName>
</protein>
<keyword evidence="5 6" id="KW-0472">Membrane</keyword>
<gene>
    <name evidence="7" type="ORF">H9853_06830</name>
</gene>
<dbReference type="InterPro" id="IPR036458">
    <property type="entry name" value="Na:dicarbo_symporter_sf"/>
</dbReference>
<evidence type="ECO:0000313" key="7">
    <source>
        <dbReference type="EMBL" id="HIX54722.1"/>
    </source>
</evidence>